<dbReference type="Proteomes" id="UP000092583">
    <property type="component" value="Unassembled WGS sequence"/>
</dbReference>
<evidence type="ECO:0000313" key="3">
    <source>
        <dbReference type="Proteomes" id="UP000092583"/>
    </source>
</evidence>
<evidence type="ECO:0008006" key="4">
    <source>
        <dbReference type="Google" id="ProtNLM"/>
    </source>
</evidence>
<gene>
    <name evidence="2" type="ORF">L486_00693</name>
</gene>
<dbReference type="Pfam" id="PF00106">
    <property type="entry name" value="adh_short"/>
    <property type="match status" value="2"/>
</dbReference>
<dbReference type="PANTHER" id="PTHR43544:SF32">
    <property type="entry name" value="CHAIN DEHYDROGENASE, PUTATIVE (AFU_ORTHOLOGUE AFUA_5G01530)-RELATED"/>
    <property type="match status" value="1"/>
</dbReference>
<dbReference type="InterPro" id="IPR051468">
    <property type="entry name" value="Fungal_SecMetab_SDRs"/>
</dbReference>
<evidence type="ECO:0000313" key="2">
    <source>
        <dbReference type="EMBL" id="OCF61049.1"/>
    </source>
</evidence>
<dbReference type="PRINTS" id="PR00081">
    <property type="entry name" value="GDHRDH"/>
</dbReference>
<reference evidence="3" key="2">
    <citation type="submission" date="2013-12" db="EMBL/GenBank/DDBJ databases">
        <title>Evolution of pathogenesis and genome organization in the Tremellales.</title>
        <authorList>
            <person name="Cuomo C."/>
            <person name="Litvintseva A."/>
            <person name="Heitman J."/>
            <person name="Chen Y."/>
            <person name="Sun S."/>
            <person name="Springer D."/>
            <person name="Dromer F."/>
            <person name="Young S."/>
            <person name="Zeng Q."/>
            <person name="Chapman S."/>
            <person name="Gujja S."/>
            <person name="Saif S."/>
            <person name="Birren B."/>
        </authorList>
    </citation>
    <scope>NUCLEOTIDE SEQUENCE [LARGE SCALE GENOMIC DNA]</scope>
    <source>
        <strain evidence="3">CBS 10435</strain>
    </source>
</reference>
<dbReference type="OrthoDB" id="1933717at2759"/>
<dbReference type="GO" id="GO:0016491">
    <property type="term" value="F:oxidoreductase activity"/>
    <property type="evidence" value="ECO:0007669"/>
    <property type="project" value="TreeGrafter"/>
</dbReference>
<accession>A0A1B9IZT4</accession>
<dbReference type="PANTHER" id="PTHR43544">
    <property type="entry name" value="SHORT-CHAIN DEHYDROGENASE/REDUCTASE"/>
    <property type="match status" value="1"/>
</dbReference>
<proteinExistence type="inferred from homology"/>
<dbReference type="InterPro" id="IPR036291">
    <property type="entry name" value="NAD(P)-bd_dom_sf"/>
</dbReference>
<dbReference type="STRING" id="1331196.A0A1B9IZT4"/>
<name>A0A1B9IZT4_9TREE</name>
<sequence length="279" mass="30168">MTTNSSTVVLITGANTGIGYATAQALLTSPSPSPSNPTTVIITSRTLDKAMQASRDLQTNQAFSKAFESGCRVVPKQLDIDDEESVKALHKEVAEEYGKLDVLVNNAGAHYDFQVASGKMSTRDAFLKSSTTNVVSTHLFTETFIDLLLASAAPRLLFLSSGISSLGDHSNPHVPVNLSPPAGWPKEPVFQVPTYRTSKTAMNMMILEWCRTLKNDNVKIHIIDPGFLSTTLGGAQPEVLREKGAKDPIEGGRFIRTVIEGKRDDDQGKLIGVDGIIPW</sequence>
<dbReference type="InterPro" id="IPR002347">
    <property type="entry name" value="SDR_fam"/>
</dbReference>
<organism evidence="2 3">
    <name type="scientific">Kwoniella mangroviensis CBS 10435</name>
    <dbReference type="NCBI Taxonomy" id="1331196"/>
    <lineage>
        <taxon>Eukaryota</taxon>
        <taxon>Fungi</taxon>
        <taxon>Dikarya</taxon>
        <taxon>Basidiomycota</taxon>
        <taxon>Agaricomycotina</taxon>
        <taxon>Tremellomycetes</taxon>
        <taxon>Tremellales</taxon>
        <taxon>Cryptococcaceae</taxon>
        <taxon>Kwoniella</taxon>
    </lineage>
</organism>
<dbReference type="EMBL" id="KI669459">
    <property type="protein sequence ID" value="OCF61049.1"/>
    <property type="molecule type" value="Genomic_DNA"/>
</dbReference>
<dbReference type="GO" id="GO:0005737">
    <property type="term" value="C:cytoplasm"/>
    <property type="evidence" value="ECO:0007669"/>
    <property type="project" value="TreeGrafter"/>
</dbReference>
<dbReference type="Gene3D" id="3.40.50.720">
    <property type="entry name" value="NAD(P)-binding Rossmann-like Domain"/>
    <property type="match status" value="1"/>
</dbReference>
<evidence type="ECO:0000256" key="1">
    <source>
        <dbReference type="ARBA" id="ARBA00006484"/>
    </source>
</evidence>
<dbReference type="GO" id="GO:0019748">
    <property type="term" value="P:secondary metabolic process"/>
    <property type="evidence" value="ECO:0007669"/>
    <property type="project" value="TreeGrafter"/>
</dbReference>
<keyword evidence="3" id="KW-1185">Reference proteome</keyword>
<protein>
    <recommendedName>
        <fullName evidence="4">Short-chain dehydrogenase</fullName>
    </recommendedName>
</protein>
<comment type="similarity">
    <text evidence="1">Belongs to the short-chain dehydrogenases/reductases (SDR) family.</text>
</comment>
<dbReference type="SUPFAM" id="SSF51735">
    <property type="entry name" value="NAD(P)-binding Rossmann-fold domains"/>
    <property type="match status" value="1"/>
</dbReference>
<dbReference type="AlphaFoldDB" id="A0A1B9IZT4"/>
<reference evidence="2 3" key="1">
    <citation type="submission" date="2013-07" db="EMBL/GenBank/DDBJ databases">
        <title>The Genome Sequence of Kwoniella mangroviensis CBS10435.</title>
        <authorList>
            <consortium name="The Broad Institute Genome Sequencing Platform"/>
            <person name="Cuomo C."/>
            <person name="Litvintseva A."/>
            <person name="Chen Y."/>
            <person name="Heitman J."/>
            <person name="Sun S."/>
            <person name="Springer D."/>
            <person name="Dromer F."/>
            <person name="Young S.K."/>
            <person name="Zeng Q."/>
            <person name="Gargeya S."/>
            <person name="Fitzgerald M."/>
            <person name="Abouelleil A."/>
            <person name="Alvarado L."/>
            <person name="Berlin A.M."/>
            <person name="Chapman S.B."/>
            <person name="Dewar J."/>
            <person name="Goldberg J."/>
            <person name="Griggs A."/>
            <person name="Gujja S."/>
            <person name="Hansen M."/>
            <person name="Howarth C."/>
            <person name="Imamovic A."/>
            <person name="Larimer J."/>
            <person name="McCowan C."/>
            <person name="Murphy C."/>
            <person name="Pearson M."/>
            <person name="Priest M."/>
            <person name="Roberts A."/>
            <person name="Saif S."/>
            <person name="Shea T."/>
            <person name="Sykes S."/>
            <person name="Wortman J."/>
            <person name="Nusbaum C."/>
            <person name="Birren B."/>
        </authorList>
    </citation>
    <scope>NUCLEOTIDE SEQUENCE [LARGE SCALE GENOMIC DNA]</scope>
    <source>
        <strain evidence="2 3">CBS 10435</strain>
    </source>
</reference>